<keyword evidence="3" id="KW-1185">Reference proteome</keyword>
<name>A0ABV9X9I5_9ACTN</name>
<organism evidence="2 3">
    <name type="scientific">Streptomyces lienomycini</name>
    <dbReference type="NCBI Taxonomy" id="284035"/>
    <lineage>
        <taxon>Bacteria</taxon>
        <taxon>Bacillati</taxon>
        <taxon>Actinomycetota</taxon>
        <taxon>Actinomycetes</taxon>
        <taxon>Kitasatosporales</taxon>
        <taxon>Streptomycetaceae</taxon>
        <taxon>Streptomyces</taxon>
    </lineage>
</organism>
<evidence type="ECO:0000313" key="2">
    <source>
        <dbReference type="EMBL" id="MFC5020392.1"/>
    </source>
</evidence>
<feature type="region of interest" description="Disordered" evidence="1">
    <location>
        <begin position="1"/>
        <end position="47"/>
    </location>
</feature>
<dbReference type="Gene3D" id="1.25.40.10">
    <property type="entry name" value="Tetratricopeptide repeat domain"/>
    <property type="match status" value="1"/>
</dbReference>
<feature type="compositionally biased region" description="Polar residues" evidence="1">
    <location>
        <begin position="1"/>
        <end position="17"/>
    </location>
</feature>
<comment type="caution">
    <text evidence="2">The sequence shown here is derived from an EMBL/GenBank/DDBJ whole genome shotgun (WGS) entry which is preliminary data.</text>
</comment>
<dbReference type="InterPro" id="IPR011990">
    <property type="entry name" value="TPR-like_helical_dom_sf"/>
</dbReference>
<dbReference type="RefSeq" id="WP_344505075.1">
    <property type="nucleotide sequence ID" value="NZ_BAAATN010000022.1"/>
</dbReference>
<evidence type="ECO:0000256" key="1">
    <source>
        <dbReference type="SAM" id="MobiDB-lite"/>
    </source>
</evidence>
<gene>
    <name evidence="2" type="ORF">ACFPRC_36875</name>
</gene>
<dbReference type="EMBL" id="JBHSJO010000003">
    <property type="protein sequence ID" value="MFC5020392.1"/>
    <property type="molecule type" value="Genomic_DNA"/>
</dbReference>
<accession>A0ABV9X9I5</accession>
<proteinExistence type="predicted"/>
<protein>
    <recommendedName>
        <fullName evidence="4">Tetratricopeptide repeat protein</fullName>
    </recommendedName>
</protein>
<sequence>MEPTSTTLARTAQQSDSPAPRSVRRPRHDRDPQAGTAPHWYTAHPALGSGDARAAERLLRSTAPTPATCPALQHAARVLLHTGNPRRSATWCAKLHPHAPTPAWATAFLALRAEALLHLGDLAAAAHEAAEAQRTAGHRPTALRLWPTAVRAEALIALGRHEEAAAHLAPPAPEPSWSLAPWLRARGRLHLAAHRDRDAFDAFDAFRTTGRLALGHGAGGLPHLPWRSDMAEALLRRGRTDQARALLTEELGLPAAGPRHRGIALRLLGATDETGRRPGTLARAIGELRRCDDRVALARTMTDLAHALDTLDDASAPGFLRRATDLAADCGLPSAAP</sequence>
<evidence type="ECO:0000313" key="3">
    <source>
        <dbReference type="Proteomes" id="UP001595855"/>
    </source>
</evidence>
<evidence type="ECO:0008006" key="4">
    <source>
        <dbReference type="Google" id="ProtNLM"/>
    </source>
</evidence>
<reference evidence="3" key="1">
    <citation type="journal article" date="2019" name="Int. J. Syst. Evol. Microbiol.">
        <title>The Global Catalogue of Microorganisms (GCM) 10K type strain sequencing project: providing services to taxonomists for standard genome sequencing and annotation.</title>
        <authorList>
            <consortium name="The Broad Institute Genomics Platform"/>
            <consortium name="The Broad Institute Genome Sequencing Center for Infectious Disease"/>
            <person name="Wu L."/>
            <person name="Ma J."/>
        </authorList>
    </citation>
    <scope>NUCLEOTIDE SEQUENCE [LARGE SCALE GENOMIC DNA]</scope>
    <source>
        <strain evidence="3">CGMCC 4.1542</strain>
    </source>
</reference>
<dbReference type="Proteomes" id="UP001595855">
    <property type="component" value="Unassembled WGS sequence"/>
</dbReference>